<dbReference type="Proteomes" id="UP000053029">
    <property type="component" value="Unassembled WGS sequence"/>
</dbReference>
<organism evidence="2 3">
    <name type="scientific">Fonsecaea pedrosoi CBS 271.37</name>
    <dbReference type="NCBI Taxonomy" id="1442368"/>
    <lineage>
        <taxon>Eukaryota</taxon>
        <taxon>Fungi</taxon>
        <taxon>Dikarya</taxon>
        <taxon>Ascomycota</taxon>
        <taxon>Pezizomycotina</taxon>
        <taxon>Eurotiomycetes</taxon>
        <taxon>Chaetothyriomycetidae</taxon>
        <taxon>Chaetothyriales</taxon>
        <taxon>Herpotrichiellaceae</taxon>
        <taxon>Fonsecaea</taxon>
    </lineage>
</organism>
<gene>
    <name evidence="2" type="ORF">Z517_05475</name>
</gene>
<sequence>MPPREDGASKTFTWITGDPRSKKNITQIRRHAGQNSGVKAENSARTRSSSSPRPGLRGSTKPFRAVHPSSKVDETAGKFLNSQGDVNSPFHVDYPFSTAENGTAPSAPAHQDQVNAYEPVYPLPSSLREATSTNQEAPPLRKVTIWDLVNHSAEEEERHKLELLGSTPGQDTDDGRADYFGNHIGHTELKQALSEVRAHSPRNSRKVSPLPATAALQANIAKRRKPTAQAGHSNASWRIGMAPSAVMTLSKEDSQIEQILLQTSTFYTSKFESSWCGQIHDIERINSFEMLSVENFSGSITTAAGLMAVGRIDSASSILSRVLPTLSDLLILQHPKLYYILADLSLDTSSTELGRLRSQVKKFAAAASLAILGPSHPITALLQLTLTSTDQRIRLRELIQRKIHELHEHLFSATSHETTAQYYYLARVLAQLGHLDEAAHILTRIIPIWENTDTKNSLLPVTGLLELTKVHLALGNTNQDTESLVSDALRRTLTIEKSSEDQSPPPAEVVHSRMGCLRTLGRLHVMRGNVQTAMMQYTAAVSVGVGELGARVPAVQLAVADLDAVTRMTVHSDDDDDDDDDNNTLHDVDRVALPPVKLGPDIWEAARLNLDAFLNTEGS</sequence>
<evidence type="ECO:0000313" key="2">
    <source>
        <dbReference type="EMBL" id="KIW82448.1"/>
    </source>
</evidence>
<feature type="region of interest" description="Disordered" evidence="1">
    <location>
        <begin position="1"/>
        <end position="71"/>
    </location>
</feature>
<dbReference type="OrthoDB" id="4120459at2759"/>
<dbReference type="RefSeq" id="XP_013286256.1">
    <property type="nucleotide sequence ID" value="XM_013430802.1"/>
</dbReference>
<keyword evidence="3" id="KW-1185">Reference proteome</keyword>
<dbReference type="Gene3D" id="1.25.40.10">
    <property type="entry name" value="Tetratricopeptide repeat domain"/>
    <property type="match status" value="1"/>
</dbReference>
<evidence type="ECO:0000256" key="1">
    <source>
        <dbReference type="SAM" id="MobiDB-lite"/>
    </source>
</evidence>
<reference evidence="2 3" key="1">
    <citation type="submission" date="2015-01" db="EMBL/GenBank/DDBJ databases">
        <title>The Genome Sequence of Fonsecaea pedrosoi CBS 271.37.</title>
        <authorList>
            <consortium name="The Broad Institute Genomics Platform"/>
            <person name="Cuomo C."/>
            <person name="de Hoog S."/>
            <person name="Gorbushina A."/>
            <person name="Stielow B."/>
            <person name="Teixiera M."/>
            <person name="Abouelleil A."/>
            <person name="Chapman S.B."/>
            <person name="Priest M."/>
            <person name="Young S.K."/>
            <person name="Wortman J."/>
            <person name="Nusbaum C."/>
            <person name="Birren B."/>
        </authorList>
    </citation>
    <scope>NUCLEOTIDE SEQUENCE [LARGE SCALE GENOMIC DNA]</scope>
    <source>
        <strain evidence="2 3">CBS 271.37</strain>
    </source>
</reference>
<accession>A0A0D2GNB9</accession>
<protein>
    <submittedName>
        <fullName evidence="2">Unplaced genomic scaffold supercont1.3, whole genome shotgun sequence</fullName>
    </submittedName>
</protein>
<dbReference type="HOGENOM" id="CLU_029369_0_0_1"/>
<evidence type="ECO:0000313" key="3">
    <source>
        <dbReference type="Proteomes" id="UP000053029"/>
    </source>
</evidence>
<dbReference type="VEuPathDB" id="FungiDB:Z517_05475"/>
<name>A0A0D2GNB9_9EURO</name>
<proteinExistence type="predicted"/>
<dbReference type="GeneID" id="25304965"/>
<feature type="compositionally biased region" description="Low complexity" evidence="1">
    <location>
        <begin position="43"/>
        <end position="60"/>
    </location>
</feature>
<dbReference type="SUPFAM" id="SSF48452">
    <property type="entry name" value="TPR-like"/>
    <property type="match status" value="1"/>
</dbReference>
<dbReference type="EMBL" id="KN846971">
    <property type="protein sequence ID" value="KIW82448.1"/>
    <property type="molecule type" value="Genomic_DNA"/>
</dbReference>
<dbReference type="AlphaFoldDB" id="A0A0D2GNB9"/>
<dbReference type="InterPro" id="IPR011990">
    <property type="entry name" value="TPR-like_helical_dom_sf"/>
</dbReference>